<sequence length="667" mass="72477">MRTHDWSTSPIGAPGTWPQPLRAMVRLILNTGHPMYIWWGLEGACLYNDAYRECIGDERHPSSLGRPALEVWEEIWPIIGPQIQQVREGRGATWHVNHLVPITRNGHREDVYWTYSYSPIDDEQSPHGIGGVLVVCTETTAQVLANQRMAAERDQLGQLFEQAPTFMTLLSGPQHRFEIANPSYRTLVGGRDVVGKTLAQALPEAVAQGYQELLDQVYASGEAYIAKGARFTYQSGPGGALAERFVDFVYQPIKGRDGRVTGIFVEGADVTDRELADAALRASEAKYRELARVLAESNQAKDEFLATLAHELRNPLAAIGNALALQRHAQHDAHLLQSSRSIIERQLVQMVRLIDDLLDLSRLTRGLVDLRRAPLSLVEVVRQAVESCRPAVEQAGHRLVASLPAHECVVDADETRLLQVLSNLISNAAKFTPQGGRIEVSLRCEAATALLSVRDDGIGIPPDLLDAVFDMFTQVHRTHARVGDGLGIGLTLVKQLVERHGGSVVAHSDGPGTGSEFVVRLPLASQALHALTCADAGPPALAGSGLRVLVADDNADATDSLALLLGLAGNEVRTASDGLQAWAIAQEFQPQVMLLDIAMPGMDGHEVCRRVRATSWGRDALLLASSGWGQPEVRRHSAEAGFDHHLVKPLDYDAVDALLAGRSGRSG</sequence>
<dbReference type="Gene3D" id="3.30.565.10">
    <property type="entry name" value="Histidine kinase-like ATPase, C-terminal domain"/>
    <property type="match status" value="1"/>
</dbReference>
<evidence type="ECO:0000256" key="1">
    <source>
        <dbReference type="ARBA" id="ARBA00000085"/>
    </source>
</evidence>
<dbReference type="InterPro" id="IPR036890">
    <property type="entry name" value="HATPase_C_sf"/>
</dbReference>
<dbReference type="Proteomes" id="UP001606300">
    <property type="component" value="Unassembled WGS sequence"/>
</dbReference>
<evidence type="ECO:0000256" key="2">
    <source>
        <dbReference type="ARBA" id="ARBA00012438"/>
    </source>
</evidence>
<organism evidence="7 8">
    <name type="scientific">Pelomonas dachongensis</name>
    <dbReference type="NCBI Taxonomy" id="3299029"/>
    <lineage>
        <taxon>Bacteria</taxon>
        <taxon>Pseudomonadati</taxon>
        <taxon>Pseudomonadota</taxon>
        <taxon>Betaproteobacteria</taxon>
        <taxon>Burkholderiales</taxon>
        <taxon>Sphaerotilaceae</taxon>
        <taxon>Roseateles</taxon>
    </lineage>
</organism>
<dbReference type="Pfam" id="PF00512">
    <property type="entry name" value="HisKA"/>
    <property type="match status" value="1"/>
</dbReference>
<proteinExistence type="predicted"/>
<dbReference type="SMART" id="SM00387">
    <property type="entry name" value="HATPase_c"/>
    <property type="match status" value="1"/>
</dbReference>
<dbReference type="InterPro" id="IPR011006">
    <property type="entry name" value="CheY-like_superfamily"/>
</dbReference>
<dbReference type="Gene3D" id="3.30.450.20">
    <property type="entry name" value="PAS domain"/>
    <property type="match status" value="2"/>
</dbReference>
<feature type="domain" description="Response regulatory" evidence="6">
    <location>
        <begin position="547"/>
        <end position="663"/>
    </location>
</feature>
<dbReference type="SUPFAM" id="SSF47384">
    <property type="entry name" value="Homodimeric domain of signal transducing histidine kinase"/>
    <property type="match status" value="1"/>
</dbReference>
<comment type="catalytic activity">
    <reaction evidence="1">
        <text>ATP + protein L-histidine = ADP + protein N-phospho-L-histidine.</text>
        <dbReference type="EC" id="2.7.13.3"/>
    </reaction>
</comment>
<dbReference type="PANTHER" id="PTHR43547:SF2">
    <property type="entry name" value="HYBRID SIGNAL TRANSDUCTION HISTIDINE KINASE C"/>
    <property type="match status" value="1"/>
</dbReference>
<dbReference type="Gene3D" id="3.40.50.2300">
    <property type="match status" value="1"/>
</dbReference>
<dbReference type="InterPro" id="IPR036097">
    <property type="entry name" value="HisK_dim/P_sf"/>
</dbReference>
<dbReference type="SMART" id="SM00448">
    <property type="entry name" value="REC"/>
    <property type="match status" value="1"/>
</dbReference>
<dbReference type="PROSITE" id="PS50110">
    <property type="entry name" value="RESPONSE_REGULATORY"/>
    <property type="match status" value="1"/>
</dbReference>
<dbReference type="InterPro" id="IPR005467">
    <property type="entry name" value="His_kinase_dom"/>
</dbReference>
<evidence type="ECO:0000313" key="7">
    <source>
        <dbReference type="EMBL" id="MFG6413407.1"/>
    </source>
</evidence>
<dbReference type="EMBL" id="JBIGHY010000002">
    <property type="protein sequence ID" value="MFG6413407.1"/>
    <property type="molecule type" value="Genomic_DNA"/>
</dbReference>
<dbReference type="PRINTS" id="PR00344">
    <property type="entry name" value="BCTRLSENSOR"/>
</dbReference>
<accession>A0ABW7EIX8</accession>
<feature type="domain" description="Histidine kinase" evidence="5">
    <location>
        <begin position="307"/>
        <end position="525"/>
    </location>
</feature>
<comment type="caution">
    <text evidence="7">The sequence shown here is derived from an EMBL/GenBank/DDBJ whole genome shotgun (WGS) entry which is preliminary data.</text>
</comment>
<dbReference type="InterPro" id="IPR001789">
    <property type="entry name" value="Sig_transdc_resp-reg_receiver"/>
</dbReference>
<dbReference type="PANTHER" id="PTHR43547">
    <property type="entry name" value="TWO-COMPONENT HISTIDINE KINASE"/>
    <property type="match status" value="1"/>
</dbReference>
<dbReference type="CDD" id="cd00082">
    <property type="entry name" value="HisKA"/>
    <property type="match status" value="1"/>
</dbReference>
<dbReference type="SUPFAM" id="SSF55874">
    <property type="entry name" value="ATPase domain of HSP90 chaperone/DNA topoisomerase II/histidine kinase"/>
    <property type="match status" value="1"/>
</dbReference>
<dbReference type="Gene3D" id="1.10.287.130">
    <property type="match status" value="1"/>
</dbReference>
<evidence type="ECO:0000313" key="8">
    <source>
        <dbReference type="Proteomes" id="UP001606300"/>
    </source>
</evidence>
<dbReference type="PROSITE" id="PS50109">
    <property type="entry name" value="HIS_KIN"/>
    <property type="match status" value="1"/>
</dbReference>
<feature type="modified residue" description="4-aspartylphosphate" evidence="4">
    <location>
        <position position="596"/>
    </location>
</feature>
<dbReference type="InterPro" id="IPR004358">
    <property type="entry name" value="Sig_transdc_His_kin-like_C"/>
</dbReference>
<dbReference type="CDD" id="cd00075">
    <property type="entry name" value="HATPase"/>
    <property type="match status" value="1"/>
</dbReference>
<dbReference type="SUPFAM" id="SSF55785">
    <property type="entry name" value="PYP-like sensor domain (PAS domain)"/>
    <property type="match status" value="1"/>
</dbReference>
<keyword evidence="8" id="KW-1185">Reference proteome</keyword>
<dbReference type="Pfam" id="PF08448">
    <property type="entry name" value="PAS_4"/>
    <property type="match status" value="1"/>
</dbReference>
<evidence type="ECO:0000256" key="4">
    <source>
        <dbReference type="PROSITE-ProRule" id="PRU00169"/>
    </source>
</evidence>
<keyword evidence="7" id="KW-0067">ATP-binding</keyword>
<dbReference type="Pfam" id="PF02518">
    <property type="entry name" value="HATPase_c"/>
    <property type="match status" value="1"/>
</dbReference>
<dbReference type="InterPro" id="IPR003594">
    <property type="entry name" value="HATPase_dom"/>
</dbReference>
<evidence type="ECO:0000259" key="5">
    <source>
        <dbReference type="PROSITE" id="PS50109"/>
    </source>
</evidence>
<evidence type="ECO:0000259" key="6">
    <source>
        <dbReference type="PROSITE" id="PS50110"/>
    </source>
</evidence>
<dbReference type="InterPro" id="IPR013656">
    <property type="entry name" value="PAS_4"/>
</dbReference>
<gene>
    <name evidence="7" type="ORF">ACG02S_05785</name>
</gene>
<protein>
    <recommendedName>
        <fullName evidence="2">histidine kinase</fullName>
        <ecNumber evidence="2">2.7.13.3</ecNumber>
    </recommendedName>
</protein>
<dbReference type="SUPFAM" id="SSF52172">
    <property type="entry name" value="CheY-like"/>
    <property type="match status" value="1"/>
</dbReference>
<dbReference type="SMART" id="SM00388">
    <property type="entry name" value="HisKA"/>
    <property type="match status" value="1"/>
</dbReference>
<name>A0ABW7EIX8_9BURK</name>
<keyword evidence="3 4" id="KW-0597">Phosphoprotein</keyword>
<dbReference type="GO" id="GO:0005524">
    <property type="term" value="F:ATP binding"/>
    <property type="evidence" value="ECO:0007669"/>
    <property type="project" value="UniProtKB-KW"/>
</dbReference>
<evidence type="ECO:0000256" key="3">
    <source>
        <dbReference type="ARBA" id="ARBA00022553"/>
    </source>
</evidence>
<dbReference type="InterPro" id="IPR003661">
    <property type="entry name" value="HisK_dim/P_dom"/>
</dbReference>
<keyword evidence="7" id="KW-0547">Nucleotide-binding</keyword>
<dbReference type="EC" id="2.7.13.3" evidence="2"/>
<reference evidence="7 8" key="1">
    <citation type="submission" date="2024-09" db="EMBL/GenBank/DDBJ databases">
        <title>Novel species of the genus Pelomonas and Roseateles isolated from streams.</title>
        <authorList>
            <person name="Lu H."/>
        </authorList>
    </citation>
    <scope>NUCLEOTIDE SEQUENCE [LARGE SCALE GENOMIC DNA]</scope>
    <source>
        <strain evidence="7 8">DC23W</strain>
    </source>
</reference>
<dbReference type="InterPro" id="IPR035965">
    <property type="entry name" value="PAS-like_dom_sf"/>
</dbReference>
<dbReference type="Pfam" id="PF00072">
    <property type="entry name" value="Response_reg"/>
    <property type="match status" value="1"/>
</dbReference>